<protein>
    <submittedName>
        <fullName evidence="2">Uncharacterized protein</fullName>
    </submittedName>
</protein>
<name>A0AAN8M2X7_9TELE</name>
<feature type="non-terminal residue" evidence="2">
    <location>
        <position position="107"/>
    </location>
</feature>
<keyword evidence="3" id="KW-1185">Reference proteome</keyword>
<dbReference type="Proteomes" id="UP001356427">
    <property type="component" value="Unassembled WGS sequence"/>
</dbReference>
<sequence length="107" mass="11310">MCPWVGWGRGRPCRSMRRRRRRRTVTTKRYTRRAPHAAAPVPTAAWEGPRPGAAGGAPEGGTGTESGNAAAHGRGVSPRAPTGARSTSPRGPPKSPSSSPARMKQNM</sequence>
<gene>
    <name evidence="2" type="ORF">J4Q44_G00110330</name>
</gene>
<organism evidence="2 3">
    <name type="scientific">Coregonus suidteri</name>
    <dbReference type="NCBI Taxonomy" id="861788"/>
    <lineage>
        <taxon>Eukaryota</taxon>
        <taxon>Metazoa</taxon>
        <taxon>Chordata</taxon>
        <taxon>Craniata</taxon>
        <taxon>Vertebrata</taxon>
        <taxon>Euteleostomi</taxon>
        <taxon>Actinopterygii</taxon>
        <taxon>Neopterygii</taxon>
        <taxon>Teleostei</taxon>
        <taxon>Protacanthopterygii</taxon>
        <taxon>Salmoniformes</taxon>
        <taxon>Salmonidae</taxon>
        <taxon>Coregoninae</taxon>
        <taxon>Coregonus</taxon>
    </lineage>
</organism>
<dbReference type="AlphaFoldDB" id="A0AAN8M2X7"/>
<accession>A0AAN8M2X7</accession>
<proteinExistence type="predicted"/>
<evidence type="ECO:0000313" key="2">
    <source>
        <dbReference type="EMBL" id="KAK6317742.1"/>
    </source>
</evidence>
<feature type="compositionally biased region" description="Gly residues" evidence="1">
    <location>
        <begin position="53"/>
        <end position="64"/>
    </location>
</feature>
<reference evidence="2 3" key="1">
    <citation type="submission" date="2021-04" db="EMBL/GenBank/DDBJ databases">
        <authorList>
            <person name="De Guttry C."/>
            <person name="Zahm M."/>
            <person name="Klopp C."/>
            <person name="Cabau C."/>
            <person name="Louis A."/>
            <person name="Berthelot C."/>
            <person name="Parey E."/>
            <person name="Roest Crollius H."/>
            <person name="Montfort J."/>
            <person name="Robinson-Rechavi M."/>
            <person name="Bucao C."/>
            <person name="Bouchez O."/>
            <person name="Gislard M."/>
            <person name="Lluch J."/>
            <person name="Milhes M."/>
            <person name="Lampietro C."/>
            <person name="Lopez Roques C."/>
            <person name="Donnadieu C."/>
            <person name="Braasch I."/>
            <person name="Desvignes T."/>
            <person name="Postlethwait J."/>
            <person name="Bobe J."/>
            <person name="Wedekind C."/>
            <person name="Guiguen Y."/>
        </authorList>
    </citation>
    <scope>NUCLEOTIDE SEQUENCE [LARGE SCALE GENOMIC DNA]</scope>
    <source>
        <strain evidence="2">Cs_M1</strain>
        <tissue evidence="2">Blood</tissue>
    </source>
</reference>
<evidence type="ECO:0000256" key="1">
    <source>
        <dbReference type="SAM" id="MobiDB-lite"/>
    </source>
</evidence>
<comment type="caution">
    <text evidence="2">The sequence shown here is derived from an EMBL/GenBank/DDBJ whole genome shotgun (WGS) entry which is preliminary data.</text>
</comment>
<feature type="compositionally biased region" description="Basic residues" evidence="1">
    <location>
        <begin position="11"/>
        <end position="35"/>
    </location>
</feature>
<dbReference type="EMBL" id="JAGTTL010000009">
    <property type="protein sequence ID" value="KAK6317742.1"/>
    <property type="molecule type" value="Genomic_DNA"/>
</dbReference>
<feature type="region of interest" description="Disordered" evidence="1">
    <location>
        <begin position="1"/>
        <end position="107"/>
    </location>
</feature>
<evidence type="ECO:0000313" key="3">
    <source>
        <dbReference type="Proteomes" id="UP001356427"/>
    </source>
</evidence>
<feature type="compositionally biased region" description="Low complexity" evidence="1">
    <location>
        <begin position="36"/>
        <end position="52"/>
    </location>
</feature>